<dbReference type="SUPFAM" id="SSF55961">
    <property type="entry name" value="Bet v1-like"/>
    <property type="match status" value="1"/>
</dbReference>
<feature type="region of interest" description="Disordered" evidence="1">
    <location>
        <begin position="109"/>
        <end position="138"/>
    </location>
</feature>
<evidence type="ECO:0000313" key="3">
    <source>
        <dbReference type="Proteomes" id="UP000242444"/>
    </source>
</evidence>
<proteinExistence type="predicted"/>
<gene>
    <name evidence="2" type="ORF">CFN78_00165</name>
</gene>
<reference evidence="2 3" key="1">
    <citation type="submission" date="2017-07" db="EMBL/GenBank/DDBJ databases">
        <title>Amycolatopsis antarcticus sp. nov., isolated from the surface of an Antarcticus brown macroalga.</title>
        <authorList>
            <person name="Wang J."/>
            <person name="Leiva S."/>
            <person name="Huang J."/>
            <person name="Huang Y."/>
        </authorList>
    </citation>
    <scope>NUCLEOTIDE SEQUENCE [LARGE SCALE GENOMIC DNA]</scope>
    <source>
        <strain evidence="2 3">AU-G6</strain>
    </source>
</reference>
<dbReference type="Proteomes" id="UP000242444">
    <property type="component" value="Unassembled WGS sequence"/>
</dbReference>
<organism evidence="2 3">
    <name type="scientific">Amycolatopsis antarctica</name>
    <dbReference type="NCBI Taxonomy" id="1854586"/>
    <lineage>
        <taxon>Bacteria</taxon>
        <taxon>Bacillati</taxon>
        <taxon>Actinomycetota</taxon>
        <taxon>Actinomycetes</taxon>
        <taxon>Pseudonocardiales</taxon>
        <taxon>Pseudonocardiaceae</taxon>
        <taxon>Amycolatopsis</taxon>
    </lineage>
</organism>
<dbReference type="OrthoDB" id="5244508at2"/>
<name>A0A263D871_9PSEU</name>
<dbReference type="EMBL" id="NKYE01000001">
    <property type="protein sequence ID" value="OZM74702.1"/>
    <property type="molecule type" value="Genomic_DNA"/>
</dbReference>
<accession>A0A263D871</accession>
<keyword evidence="3" id="KW-1185">Reference proteome</keyword>
<dbReference type="InterPro" id="IPR023393">
    <property type="entry name" value="START-like_dom_sf"/>
</dbReference>
<feature type="compositionally biased region" description="Basic and acidic residues" evidence="1">
    <location>
        <begin position="109"/>
        <end position="121"/>
    </location>
</feature>
<dbReference type="RefSeq" id="WP_094860488.1">
    <property type="nucleotide sequence ID" value="NZ_NKYE01000001.1"/>
</dbReference>
<dbReference type="Gene3D" id="3.30.530.20">
    <property type="match status" value="1"/>
</dbReference>
<evidence type="ECO:0008006" key="4">
    <source>
        <dbReference type="Google" id="ProtNLM"/>
    </source>
</evidence>
<comment type="caution">
    <text evidence="2">The sequence shown here is derived from an EMBL/GenBank/DDBJ whole genome shotgun (WGS) entry which is preliminary data.</text>
</comment>
<dbReference type="AlphaFoldDB" id="A0A263D871"/>
<evidence type="ECO:0000256" key="1">
    <source>
        <dbReference type="SAM" id="MobiDB-lite"/>
    </source>
</evidence>
<sequence length="138" mass="14805">MGDYKKSITVQVSAPTLFSYLADVTNLPEYMPRLTSARPAGGDKVDVTAHINPEGAPEQDVEGKAWVHVITDGRKLEWGAAGPHDYHGELDIEAGPSEGNSVLTVGLHTERTEGEQVDRGLTETLTGIKDAAERAARP</sequence>
<dbReference type="InParanoid" id="A0A263D871"/>
<evidence type="ECO:0000313" key="2">
    <source>
        <dbReference type="EMBL" id="OZM74702.1"/>
    </source>
</evidence>
<protein>
    <recommendedName>
        <fullName evidence="4">SRPBCC family protein</fullName>
    </recommendedName>
</protein>